<dbReference type="InterPro" id="IPR033479">
    <property type="entry name" value="dCache_1"/>
</dbReference>
<dbReference type="InterPro" id="IPR004089">
    <property type="entry name" value="MCPsignal_dom"/>
</dbReference>
<keyword evidence="14" id="KW-1185">Reference proteome</keyword>
<gene>
    <name evidence="13" type="primary">mcpC</name>
    <name evidence="13" type="ORF">TICRE_14360</name>
</gene>
<dbReference type="SUPFAM" id="SSF58104">
    <property type="entry name" value="Methyl-accepting chemotaxis protein (MCP) signaling domain"/>
    <property type="match status" value="1"/>
</dbReference>
<reference evidence="13 14" key="1">
    <citation type="submission" date="2016-02" db="EMBL/GenBank/DDBJ databases">
        <title>Genome sequence of Tissierella creatinophila DSM 6911.</title>
        <authorList>
            <person name="Poehlein A."/>
            <person name="Daniel R."/>
        </authorList>
    </citation>
    <scope>NUCLEOTIDE SEQUENCE [LARGE SCALE GENOMIC DNA]</scope>
    <source>
        <strain evidence="13 14">DSM 6911</strain>
    </source>
</reference>
<evidence type="ECO:0000256" key="2">
    <source>
        <dbReference type="ARBA" id="ARBA00022475"/>
    </source>
</evidence>
<evidence type="ECO:0000256" key="1">
    <source>
        <dbReference type="ARBA" id="ARBA00004651"/>
    </source>
</evidence>
<feature type="transmembrane region" description="Helical" evidence="10">
    <location>
        <begin position="278"/>
        <end position="301"/>
    </location>
</feature>
<accession>A0A1U7M5S5</accession>
<dbReference type="CDD" id="cd12912">
    <property type="entry name" value="PDC2_MCP_like"/>
    <property type="match status" value="1"/>
</dbReference>
<evidence type="ECO:0000256" key="9">
    <source>
        <dbReference type="PROSITE-ProRule" id="PRU00284"/>
    </source>
</evidence>
<keyword evidence="5 10" id="KW-1133">Transmembrane helix</keyword>
<dbReference type="PROSITE" id="PS50111">
    <property type="entry name" value="CHEMOTAXIS_TRANSDUC_2"/>
    <property type="match status" value="1"/>
</dbReference>
<name>A0A1U7M5S5_TISCR</name>
<keyword evidence="6 10" id="KW-0472">Membrane</keyword>
<evidence type="ECO:0000256" key="8">
    <source>
        <dbReference type="ARBA" id="ARBA00029447"/>
    </source>
</evidence>
<evidence type="ECO:0000256" key="4">
    <source>
        <dbReference type="ARBA" id="ARBA00022692"/>
    </source>
</evidence>
<dbReference type="SMART" id="SM00304">
    <property type="entry name" value="HAMP"/>
    <property type="match status" value="1"/>
</dbReference>
<dbReference type="PROSITE" id="PS50885">
    <property type="entry name" value="HAMP"/>
    <property type="match status" value="1"/>
</dbReference>
<evidence type="ECO:0000259" key="11">
    <source>
        <dbReference type="PROSITE" id="PS50111"/>
    </source>
</evidence>
<evidence type="ECO:0000313" key="14">
    <source>
        <dbReference type="Proteomes" id="UP000186112"/>
    </source>
</evidence>
<comment type="similarity">
    <text evidence="8">Belongs to the methyl-accepting chemotaxis (MCP) protein family.</text>
</comment>
<dbReference type="CDD" id="cd06225">
    <property type="entry name" value="HAMP"/>
    <property type="match status" value="1"/>
</dbReference>
<dbReference type="CDD" id="cd18773">
    <property type="entry name" value="PDC1_HK_sensor"/>
    <property type="match status" value="1"/>
</dbReference>
<organism evidence="13 14">
    <name type="scientific">Tissierella creatinophila DSM 6911</name>
    <dbReference type="NCBI Taxonomy" id="1123403"/>
    <lineage>
        <taxon>Bacteria</taxon>
        <taxon>Bacillati</taxon>
        <taxon>Bacillota</taxon>
        <taxon>Tissierellia</taxon>
        <taxon>Tissierellales</taxon>
        <taxon>Tissierellaceae</taxon>
        <taxon>Tissierella</taxon>
    </lineage>
</organism>
<feature type="transmembrane region" description="Helical" evidence="10">
    <location>
        <begin position="7"/>
        <end position="29"/>
    </location>
</feature>
<feature type="domain" description="HAMP" evidence="12">
    <location>
        <begin position="302"/>
        <end position="357"/>
    </location>
</feature>
<evidence type="ECO:0000256" key="5">
    <source>
        <dbReference type="ARBA" id="ARBA00022989"/>
    </source>
</evidence>
<evidence type="ECO:0000256" key="3">
    <source>
        <dbReference type="ARBA" id="ARBA00022500"/>
    </source>
</evidence>
<dbReference type="Gene3D" id="6.10.340.10">
    <property type="match status" value="1"/>
</dbReference>
<dbReference type="OrthoDB" id="1704138at2"/>
<dbReference type="Pfam" id="PF02743">
    <property type="entry name" value="dCache_1"/>
    <property type="match status" value="1"/>
</dbReference>
<dbReference type="GO" id="GO:0005886">
    <property type="term" value="C:plasma membrane"/>
    <property type="evidence" value="ECO:0007669"/>
    <property type="project" value="UniProtKB-SubCell"/>
</dbReference>
<dbReference type="EMBL" id="LTDM01000022">
    <property type="protein sequence ID" value="OLS02635.1"/>
    <property type="molecule type" value="Genomic_DNA"/>
</dbReference>
<dbReference type="RefSeq" id="WP_075726556.1">
    <property type="nucleotide sequence ID" value="NZ_LTDM01000022.1"/>
</dbReference>
<dbReference type="PANTHER" id="PTHR32089:SF112">
    <property type="entry name" value="LYSOZYME-LIKE PROTEIN-RELATED"/>
    <property type="match status" value="1"/>
</dbReference>
<dbReference type="PANTHER" id="PTHR32089">
    <property type="entry name" value="METHYL-ACCEPTING CHEMOTAXIS PROTEIN MCPB"/>
    <property type="match status" value="1"/>
</dbReference>
<comment type="subcellular location">
    <subcellularLocation>
        <location evidence="1">Cell membrane</location>
        <topology evidence="1">Multi-pass membrane protein</topology>
    </subcellularLocation>
</comment>
<proteinExistence type="inferred from homology"/>
<sequence length="682" mass="75536">MKLKNKIVLFTVLLCIVTIVSMSLINYGLSIRALEREVDEKTEIGIIVISKEFDKWLGKEKTNLGELIGGMTVANNFELKYARDYLAAAKERNDGTNYYIYFTDGEFIHQNVPEDYNPSEKDWYKNAKETEDFYVTEPYIDRDTGGIVVSISKAFKTKEGRAGVIGVDIDLNHINEYIENVNLSNGSYAFLMDGNGNIISHANKDFNPTTEKIKNVKELADGKLVKIMNLKERKIKDRIFKDYDGVEKLLFFNDMRETNWRVGTAVSLNDSLGIVNNVLKATIITAVIILIIAGGLSYIIANTIAKPITRASLIAGNIGKLDLTDKIDEESLARKDEIGVLARAFKNVIDKLSIFINELQDSIDTNEDSFIKSSEKLKFLLNEAEDTSATTEELSAGMQETAASAMTLDESTREVNNAVSDFTHKMEEGSITSGKISEKADDLSAKLIEAQDHTFEVYSSTKEEIEAAVESAKEVNKIDILSNTILAISEQTSLLSLNAAIEAARAGEAGRGFAVVADEIRKLAENSNSTVGEIQSVTKGVTSVVNKLVTSVNGLVNFLEENVIRDYEMIVDVTEEYKEDGIRLNNIISDLSATAEELEATLSETFNTINDISVTVEESTTATTSIAEKNLNIVETVANINEIMDTNRKISQKLQNIISEVKLSKDNEEEVKENKEPKKSLA</sequence>
<dbReference type="Gene3D" id="3.30.450.20">
    <property type="entry name" value="PAS domain"/>
    <property type="match status" value="2"/>
</dbReference>
<dbReference type="GO" id="GO:0007165">
    <property type="term" value="P:signal transduction"/>
    <property type="evidence" value="ECO:0007669"/>
    <property type="project" value="UniProtKB-KW"/>
</dbReference>
<dbReference type="InterPro" id="IPR029151">
    <property type="entry name" value="Sensor-like_sf"/>
</dbReference>
<keyword evidence="7 9" id="KW-0807">Transducer</keyword>
<dbReference type="InterPro" id="IPR003660">
    <property type="entry name" value="HAMP_dom"/>
</dbReference>
<dbReference type="SMART" id="SM00283">
    <property type="entry name" value="MA"/>
    <property type="match status" value="1"/>
</dbReference>
<dbReference type="AlphaFoldDB" id="A0A1U7M5S5"/>
<keyword evidence="3" id="KW-0145">Chemotaxis</keyword>
<evidence type="ECO:0000259" key="12">
    <source>
        <dbReference type="PROSITE" id="PS50885"/>
    </source>
</evidence>
<keyword evidence="4 10" id="KW-0812">Transmembrane</keyword>
<protein>
    <submittedName>
        <fullName evidence="13">Methyl-accepting chemotaxis protein McpC</fullName>
    </submittedName>
</protein>
<dbReference type="Proteomes" id="UP000186112">
    <property type="component" value="Unassembled WGS sequence"/>
</dbReference>
<keyword evidence="2" id="KW-1003">Cell membrane</keyword>
<evidence type="ECO:0000256" key="7">
    <source>
        <dbReference type="ARBA" id="ARBA00023224"/>
    </source>
</evidence>
<dbReference type="GO" id="GO:0006935">
    <property type="term" value="P:chemotaxis"/>
    <property type="evidence" value="ECO:0007669"/>
    <property type="project" value="UniProtKB-KW"/>
</dbReference>
<dbReference type="Gene3D" id="1.10.287.950">
    <property type="entry name" value="Methyl-accepting chemotaxis protein"/>
    <property type="match status" value="1"/>
</dbReference>
<feature type="domain" description="Methyl-accepting transducer" evidence="11">
    <location>
        <begin position="390"/>
        <end position="613"/>
    </location>
</feature>
<dbReference type="SUPFAM" id="SSF103190">
    <property type="entry name" value="Sensory domain-like"/>
    <property type="match status" value="1"/>
</dbReference>
<dbReference type="Pfam" id="PF00015">
    <property type="entry name" value="MCPsignal"/>
    <property type="match status" value="1"/>
</dbReference>
<evidence type="ECO:0000313" key="13">
    <source>
        <dbReference type="EMBL" id="OLS02635.1"/>
    </source>
</evidence>
<evidence type="ECO:0000256" key="10">
    <source>
        <dbReference type="SAM" id="Phobius"/>
    </source>
</evidence>
<comment type="caution">
    <text evidence="13">The sequence shown here is derived from an EMBL/GenBank/DDBJ whole genome shotgun (WGS) entry which is preliminary data.</text>
</comment>
<evidence type="ECO:0000256" key="6">
    <source>
        <dbReference type="ARBA" id="ARBA00023136"/>
    </source>
</evidence>